<dbReference type="InterPro" id="IPR004389">
    <property type="entry name" value="Ribosomal_uL18_bac-type"/>
</dbReference>
<dbReference type="PANTHER" id="PTHR12899">
    <property type="entry name" value="39S RIBOSOMAL PROTEIN L18, MITOCHONDRIAL"/>
    <property type="match status" value="1"/>
</dbReference>
<evidence type="ECO:0000256" key="1">
    <source>
        <dbReference type="ARBA" id="ARBA00007116"/>
    </source>
</evidence>
<organism evidence="8 9">
    <name type="scientific">Candidatus Liberibacter solanacearum</name>
    <dbReference type="NCBI Taxonomy" id="556287"/>
    <lineage>
        <taxon>Bacteria</taxon>
        <taxon>Pseudomonadati</taxon>
        <taxon>Pseudomonadota</taxon>
        <taxon>Alphaproteobacteria</taxon>
        <taxon>Hyphomicrobiales</taxon>
        <taxon>Rhizobiaceae</taxon>
        <taxon>Liberibacter</taxon>
    </lineage>
</organism>
<dbReference type="PANTHER" id="PTHR12899:SF3">
    <property type="entry name" value="LARGE RIBOSOMAL SUBUNIT PROTEIN UL18M"/>
    <property type="match status" value="1"/>
</dbReference>
<keyword evidence="5 7" id="KW-0687">Ribonucleoprotein</keyword>
<dbReference type="InterPro" id="IPR005484">
    <property type="entry name" value="Ribosomal_uL18_bac/plant/anim"/>
</dbReference>
<dbReference type="GO" id="GO:0003735">
    <property type="term" value="F:structural constituent of ribosome"/>
    <property type="evidence" value="ECO:0007669"/>
    <property type="project" value="InterPro"/>
</dbReference>
<dbReference type="GO" id="GO:0022625">
    <property type="term" value="C:cytosolic large ribosomal subunit"/>
    <property type="evidence" value="ECO:0007669"/>
    <property type="project" value="TreeGrafter"/>
</dbReference>
<sequence length="120" mass="13000">MTIKKKALARRTSRIRRNLKRVTKGHLRLSVYRSSKHIYGQIIDDNVGHTLASASSLNEPLLSFLKTGSNVAAATAVGSLLAERAAKVGVKAIYFDRGPYLYCGRIAALADAVRKGGIAF</sequence>
<evidence type="ECO:0000313" key="8">
    <source>
        <dbReference type="EMBL" id="KJZ81829.1"/>
    </source>
</evidence>
<dbReference type="HAMAP" id="MF_01337_B">
    <property type="entry name" value="Ribosomal_uL18_B"/>
    <property type="match status" value="1"/>
</dbReference>
<evidence type="ECO:0000313" key="9">
    <source>
        <dbReference type="Proteomes" id="UP000033731"/>
    </source>
</evidence>
<dbReference type="GO" id="GO:0008097">
    <property type="term" value="F:5S rRNA binding"/>
    <property type="evidence" value="ECO:0007669"/>
    <property type="project" value="TreeGrafter"/>
</dbReference>
<evidence type="ECO:0000256" key="2">
    <source>
        <dbReference type="ARBA" id="ARBA00022730"/>
    </source>
</evidence>
<dbReference type="PATRIC" id="fig|556287.8.peg.533"/>
<gene>
    <name evidence="7" type="primary">rplR</name>
    <name evidence="8" type="ORF">DJ66_0556</name>
</gene>
<dbReference type="RefSeq" id="WP_034442601.1">
    <property type="nucleotide sequence ID" value="NZ_JMTK01000002.1"/>
</dbReference>
<comment type="caution">
    <text evidence="8">The sequence shown here is derived from an EMBL/GenBank/DDBJ whole genome shotgun (WGS) entry which is preliminary data.</text>
</comment>
<dbReference type="Proteomes" id="UP000033731">
    <property type="component" value="Unassembled WGS sequence"/>
</dbReference>
<evidence type="ECO:0000256" key="7">
    <source>
        <dbReference type="HAMAP-Rule" id="MF_01337"/>
    </source>
</evidence>
<accession>A0A094YZC8</accession>
<reference evidence="8 9" key="1">
    <citation type="journal article" date="2015" name="Phytopathology">
        <title>Genomes of Candidatus Liberibacter solanacearum haplotype A from New Zealand and the USA suggest significant genome plasticity in the species.</title>
        <authorList>
            <person name="Thompson S.M."/>
            <person name="Johnson C.P."/>
            <person name="Lu A.Y."/>
            <person name="Frampton R.A."/>
            <person name="Sullivan K.L."/>
            <person name="Fiers M.W."/>
            <person name="Crowhurst R.N."/>
            <person name="Pitman A.R."/>
            <person name="Scott I."/>
            <person name="Gudmestad N.C."/>
            <person name="Smith G.R."/>
        </authorList>
    </citation>
    <scope>NUCLEOTIDE SEQUENCE [LARGE SCALE GENOMIC DNA]</scope>
    <source>
        <strain evidence="8 9">LsoNZ1</strain>
    </source>
</reference>
<dbReference type="AlphaFoldDB" id="A0A094YZC8"/>
<keyword evidence="9" id="KW-1185">Reference proteome</keyword>
<comment type="function">
    <text evidence="7">This is one of the proteins that bind and probably mediate the attachment of the 5S RNA into the large ribosomal subunit, where it forms part of the central protuberance.</text>
</comment>
<protein>
    <recommendedName>
        <fullName evidence="6 7">Large ribosomal subunit protein uL18</fullName>
    </recommendedName>
</protein>
<keyword evidence="4 7" id="KW-0689">Ribosomal protein</keyword>
<dbReference type="NCBIfam" id="TIGR00060">
    <property type="entry name" value="L18_bact"/>
    <property type="match status" value="1"/>
</dbReference>
<dbReference type="Pfam" id="PF00861">
    <property type="entry name" value="Ribosomal_L18p"/>
    <property type="match status" value="1"/>
</dbReference>
<proteinExistence type="inferred from homology"/>
<name>A0A094YZC8_9HYPH</name>
<evidence type="ECO:0000256" key="4">
    <source>
        <dbReference type="ARBA" id="ARBA00022980"/>
    </source>
</evidence>
<comment type="subunit">
    <text evidence="7">Part of the 50S ribosomal subunit; part of the 5S rRNA/L5/L18/L25 subcomplex. Contacts the 5S and 23S rRNAs.</text>
</comment>
<evidence type="ECO:0000256" key="3">
    <source>
        <dbReference type="ARBA" id="ARBA00022884"/>
    </source>
</evidence>
<keyword evidence="3 7" id="KW-0694">RNA-binding</keyword>
<dbReference type="EMBL" id="JMTK01000002">
    <property type="protein sequence ID" value="KJZ81829.1"/>
    <property type="molecule type" value="Genomic_DNA"/>
</dbReference>
<dbReference type="SUPFAM" id="SSF53137">
    <property type="entry name" value="Translational machinery components"/>
    <property type="match status" value="1"/>
</dbReference>
<keyword evidence="2 7" id="KW-0699">rRNA-binding</keyword>
<comment type="similarity">
    <text evidence="1 7">Belongs to the universal ribosomal protein uL18 family.</text>
</comment>
<dbReference type="FunFam" id="3.30.420.100:FF:000001">
    <property type="entry name" value="50S ribosomal protein L18"/>
    <property type="match status" value="1"/>
</dbReference>
<dbReference type="GO" id="GO:0006412">
    <property type="term" value="P:translation"/>
    <property type="evidence" value="ECO:0007669"/>
    <property type="project" value="UniProtKB-UniRule"/>
</dbReference>
<dbReference type="InterPro" id="IPR057268">
    <property type="entry name" value="Ribosomal_L18"/>
</dbReference>
<evidence type="ECO:0000256" key="6">
    <source>
        <dbReference type="ARBA" id="ARBA00035197"/>
    </source>
</evidence>
<dbReference type="CDD" id="cd00432">
    <property type="entry name" value="Ribosomal_L18_L5e"/>
    <property type="match status" value="1"/>
</dbReference>
<evidence type="ECO:0000256" key="5">
    <source>
        <dbReference type="ARBA" id="ARBA00023274"/>
    </source>
</evidence>
<dbReference type="Gene3D" id="3.30.420.100">
    <property type="match status" value="1"/>
</dbReference>